<sequence>MDSLTPPATTPEELSNGSVSVQEDNGNPKNHRRNHRAGTKERARRERKVAGEGSTCGSPNGTEMSFSMGPRKKGRAGVKVRERRERRSAGSTFGEEDVGGDSVLDESILEDSILEDSILEETDHSILSTGQDKNDLAKNHNEQQEEPEDPPSLTYDSDSSPSDHETEIDEPHTLTPTLSSLNLINDEISVRTRADTGSFEATVEAEIQTFTPEVIKPELVQPAQPQLTQTLPTTPKSQLVDEPKSADKPRVKHEVKLLGLKRPEVLKGGEIKPLVPRVKHEVKLLSLMGTKKLKQGEII</sequence>
<dbReference type="HOGENOM" id="CLU_930810_0_0_1"/>
<accession>S3CEX1</accession>
<feature type="compositionally biased region" description="Acidic residues" evidence="1">
    <location>
        <begin position="94"/>
        <end position="105"/>
    </location>
</feature>
<reference evidence="2 3" key="1">
    <citation type="journal article" date="2013" name="BMC Genomics">
        <title>Genomics-driven discovery of the pneumocandin biosynthetic gene cluster in the fungus Glarea lozoyensis.</title>
        <authorList>
            <person name="Chen L."/>
            <person name="Yue Q."/>
            <person name="Zhang X."/>
            <person name="Xiang M."/>
            <person name="Wang C."/>
            <person name="Li S."/>
            <person name="Che Y."/>
            <person name="Ortiz-Lopez F.J."/>
            <person name="Bills G.F."/>
            <person name="Liu X."/>
            <person name="An Z."/>
        </authorList>
    </citation>
    <scope>NUCLEOTIDE SEQUENCE [LARGE SCALE GENOMIC DNA]</scope>
    <source>
        <strain evidence="3">ATCC 20868 / MF5171</strain>
    </source>
</reference>
<dbReference type="RefSeq" id="XP_008088628.1">
    <property type="nucleotide sequence ID" value="XM_008090437.1"/>
</dbReference>
<dbReference type="Proteomes" id="UP000016922">
    <property type="component" value="Unassembled WGS sequence"/>
</dbReference>
<evidence type="ECO:0000256" key="1">
    <source>
        <dbReference type="SAM" id="MobiDB-lite"/>
    </source>
</evidence>
<feature type="compositionally biased region" description="Polar residues" evidence="1">
    <location>
        <begin position="55"/>
        <end position="65"/>
    </location>
</feature>
<feature type="compositionally biased region" description="Basic and acidic residues" evidence="1">
    <location>
        <begin position="239"/>
        <end position="250"/>
    </location>
</feature>
<organism evidence="2 3">
    <name type="scientific">Glarea lozoyensis (strain ATCC 20868 / MF5171)</name>
    <dbReference type="NCBI Taxonomy" id="1116229"/>
    <lineage>
        <taxon>Eukaryota</taxon>
        <taxon>Fungi</taxon>
        <taxon>Dikarya</taxon>
        <taxon>Ascomycota</taxon>
        <taxon>Pezizomycotina</taxon>
        <taxon>Leotiomycetes</taxon>
        <taxon>Helotiales</taxon>
        <taxon>Helotiaceae</taxon>
        <taxon>Glarea</taxon>
    </lineage>
</organism>
<keyword evidence="3" id="KW-1185">Reference proteome</keyword>
<name>S3CEX1_GLAL2</name>
<feature type="compositionally biased region" description="Basic and acidic residues" evidence="1">
    <location>
        <begin position="38"/>
        <end position="50"/>
    </location>
</feature>
<gene>
    <name evidence="2" type="ORF">GLAREA_08392</name>
</gene>
<dbReference type="AlphaFoldDB" id="S3CEX1"/>
<feature type="region of interest" description="Disordered" evidence="1">
    <location>
        <begin position="1"/>
        <end position="105"/>
    </location>
</feature>
<protein>
    <submittedName>
        <fullName evidence="2">Uncharacterized protein</fullName>
    </submittedName>
</protein>
<proteinExistence type="predicted"/>
<feature type="region of interest" description="Disordered" evidence="1">
    <location>
        <begin position="120"/>
        <end position="176"/>
    </location>
</feature>
<evidence type="ECO:0000313" key="3">
    <source>
        <dbReference type="Proteomes" id="UP000016922"/>
    </source>
</evidence>
<feature type="compositionally biased region" description="Basic and acidic residues" evidence="1">
    <location>
        <begin position="79"/>
        <end position="88"/>
    </location>
</feature>
<evidence type="ECO:0000313" key="2">
    <source>
        <dbReference type="EMBL" id="EPE24540.1"/>
    </source>
</evidence>
<dbReference type="EMBL" id="KE145373">
    <property type="protein sequence ID" value="EPE24540.1"/>
    <property type="molecule type" value="Genomic_DNA"/>
</dbReference>
<feature type="compositionally biased region" description="Basic and acidic residues" evidence="1">
    <location>
        <begin position="161"/>
        <end position="172"/>
    </location>
</feature>
<feature type="region of interest" description="Disordered" evidence="1">
    <location>
        <begin position="228"/>
        <end position="250"/>
    </location>
</feature>
<feature type="compositionally biased region" description="Polar residues" evidence="1">
    <location>
        <begin position="12"/>
        <end position="28"/>
    </location>
</feature>
<feature type="compositionally biased region" description="Basic and acidic residues" evidence="1">
    <location>
        <begin position="132"/>
        <end position="143"/>
    </location>
</feature>
<dbReference type="GeneID" id="19467441"/>
<dbReference type="KEGG" id="glz:GLAREA_08392"/>